<dbReference type="InterPro" id="IPR050188">
    <property type="entry name" value="RluA_PseudoU_synthase"/>
</dbReference>
<evidence type="ECO:0000256" key="5">
    <source>
        <dbReference type="RuleBase" id="RU362028"/>
    </source>
</evidence>
<dbReference type="GO" id="GO:0140098">
    <property type="term" value="F:catalytic activity, acting on RNA"/>
    <property type="evidence" value="ECO:0007669"/>
    <property type="project" value="UniProtKB-ARBA"/>
</dbReference>
<dbReference type="CDD" id="cd02869">
    <property type="entry name" value="PseudoU_synth_RluA_like"/>
    <property type="match status" value="1"/>
</dbReference>
<dbReference type="RefSeq" id="WP_297669083.1">
    <property type="nucleotide sequence ID" value="NZ_JAGZCC010000004.1"/>
</dbReference>
<comment type="similarity">
    <text evidence="2 5">Belongs to the pseudouridine synthase RluA family.</text>
</comment>
<proteinExistence type="inferred from homology"/>
<dbReference type="InterPro" id="IPR006145">
    <property type="entry name" value="PsdUridine_synth_RsuA/RluA"/>
</dbReference>
<keyword evidence="4" id="KW-0694">RNA-binding</keyword>
<dbReference type="PANTHER" id="PTHR21600:SF35">
    <property type="entry name" value="PSEUDOURIDINE SYNTHASE"/>
    <property type="match status" value="1"/>
</dbReference>
<name>A0A943EIX5_9FIRM</name>
<dbReference type="PANTHER" id="PTHR21600">
    <property type="entry name" value="MITOCHONDRIAL RNA PSEUDOURIDINE SYNTHASE"/>
    <property type="match status" value="1"/>
</dbReference>
<dbReference type="SUPFAM" id="SSF55120">
    <property type="entry name" value="Pseudouridine synthase"/>
    <property type="match status" value="1"/>
</dbReference>
<dbReference type="InterPro" id="IPR020103">
    <property type="entry name" value="PsdUridine_synth_cat_dom_sf"/>
</dbReference>
<dbReference type="GO" id="GO:0000455">
    <property type="term" value="P:enzyme-directed rRNA pseudouridine synthesis"/>
    <property type="evidence" value="ECO:0007669"/>
    <property type="project" value="TreeGrafter"/>
</dbReference>
<comment type="function">
    <text evidence="5">Responsible for synthesis of pseudouridine from uracil.</text>
</comment>
<evidence type="ECO:0000256" key="2">
    <source>
        <dbReference type="ARBA" id="ARBA00010876"/>
    </source>
</evidence>
<dbReference type="Pfam" id="PF00849">
    <property type="entry name" value="PseudoU_synth_2"/>
    <property type="match status" value="1"/>
</dbReference>
<protein>
    <recommendedName>
        <fullName evidence="5">Pseudouridine synthase</fullName>
        <ecNumber evidence="5">5.4.99.-</ecNumber>
    </recommendedName>
</protein>
<accession>A0A943EIX5</accession>
<dbReference type="GO" id="GO:0009982">
    <property type="term" value="F:pseudouridine synthase activity"/>
    <property type="evidence" value="ECO:0007669"/>
    <property type="project" value="InterPro"/>
</dbReference>
<dbReference type="AlphaFoldDB" id="A0A943EIX5"/>
<dbReference type="EC" id="5.4.99.-" evidence="5"/>
<dbReference type="GO" id="GO:0003723">
    <property type="term" value="F:RNA binding"/>
    <property type="evidence" value="ECO:0007669"/>
    <property type="project" value="UniProtKB-KW"/>
</dbReference>
<dbReference type="EMBL" id="JAGZCC010000004">
    <property type="protein sequence ID" value="MBS5587419.1"/>
    <property type="molecule type" value="Genomic_DNA"/>
</dbReference>
<evidence type="ECO:0000256" key="3">
    <source>
        <dbReference type="PIRSR" id="PIRSR606225-1"/>
    </source>
</evidence>
<sequence length="279" mass="32205">MDRFVVGIEDDQVLLKDFLFKQNLSKKAIKAIKMNGDILVNGKHQTVRYCLKENDLIELVWPDEQTTMEPYEYFLKVVYEDENYLVIDKPAGIPCIPTKRYPNKTIANAIIYYFKMSNLKATVHLVNRLDKDTQGLMLVAKNRQAHYLLSKDIKQVKRIYYCLVEGILEERGVIDKPIVKDDNSVKRLIGSNGKKAITAYRSLKVFDNKSLIECDLKTGRTHQIRVHLSSIGHPLLGDSLYGSKEGKRSSYYLDSVYLEFVSPFTNKLIKIKKDIKSKF</sequence>
<feature type="domain" description="Pseudouridine synthase RsuA/RluA-like" evidence="6">
    <location>
        <begin position="83"/>
        <end position="230"/>
    </location>
</feature>
<keyword evidence="5" id="KW-0413">Isomerase</keyword>
<dbReference type="NCBIfam" id="TIGR00005">
    <property type="entry name" value="rluA_subfam"/>
    <property type="match status" value="1"/>
</dbReference>
<organism evidence="7 8">
    <name type="scientific">Thomasclavelia spiroformis</name>
    <dbReference type="NCBI Taxonomy" id="29348"/>
    <lineage>
        <taxon>Bacteria</taxon>
        <taxon>Bacillati</taxon>
        <taxon>Bacillota</taxon>
        <taxon>Erysipelotrichia</taxon>
        <taxon>Erysipelotrichales</taxon>
        <taxon>Coprobacillaceae</taxon>
        <taxon>Thomasclavelia</taxon>
    </lineage>
</organism>
<feature type="active site" evidence="3">
    <location>
        <position position="130"/>
    </location>
</feature>
<evidence type="ECO:0000256" key="1">
    <source>
        <dbReference type="ARBA" id="ARBA00000073"/>
    </source>
</evidence>
<comment type="caution">
    <text evidence="7">The sequence shown here is derived from an EMBL/GenBank/DDBJ whole genome shotgun (WGS) entry which is preliminary data.</text>
</comment>
<gene>
    <name evidence="7" type="ORF">KHX14_01180</name>
</gene>
<evidence type="ECO:0000313" key="7">
    <source>
        <dbReference type="EMBL" id="MBS5587419.1"/>
    </source>
</evidence>
<dbReference type="InterPro" id="IPR006225">
    <property type="entry name" value="PsdUridine_synth_RluC/D"/>
</dbReference>
<dbReference type="Gene3D" id="3.30.2350.10">
    <property type="entry name" value="Pseudouridine synthase"/>
    <property type="match status" value="1"/>
</dbReference>
<evidence type="ECO:0000313" key="8">
    <source>
        <dbReference type="Proteomes" id="UP000751224"/>
    </source>
</evidence>
<reference evidence="7" key="1">
    <citation type="submission" date="2021-02" db="EMBL/GenBank/DDBJ databases">
        <title>Infant gut strain persistence is associated with maternal origin, phylogeny, and functional potential including surface adhesion and iron acquisition.</title>
        <authorList>
            <person name="Lou Y.C."/>
        </authorList>
    </citation>
    <scope>NUCLEOTIDE SEQUENCE</scope>
    <source>
        <strain evidence="7">L3_108_000G1_dasL3_108_000G1_metabat.metabat.11</strain>
    </source>
</reference>
<dbReference type="PROSITE" id="PS50889">
    <property type="entry name" value="S4"/>
    <property type="match status" value="1"/>
</dbReference>
<dbReference type="Proteomes" id="UP000751224">
    <property type="component" value="Unassembled WGS sequence"/>
</dbReference>
<evidence type="ECO:0000256" key="4">
    <source>
        <dbReference type="PROSITE-ProRule" id="PRU00182"/>
    </source>
</evidence>
<comment type="catalytic activity">
    <reaction evidence="1 5">
        <text>a uridine in RNA = a pseudouridine in RNA</text>
        <dbReference type="Rhea" id="RHEA:48348"/>
        <dbReference type="Rhea" id="RHEA-COMP:12068"/>
        <dbReference type="Rhea" id="RHEA-COMP:12069"/>
        <dbReference type="ChEBI" id="CHEBI:65314"/>
        <dbReference type="ChEBI" id="CHEBI:65315"/>
    </reaction>
</comment>
<evidence type="ECO:0000259" key="6">
    <source>
        <dbReference type="Pfam" id="PF00849"/>
    </source>
</evidence>